<sequence length="251" mass="26928">MELALTGWFGSAPYAVSFLAGMLTFLSPCVLPLIPAYLSYVSGISLGELRSGDSLSWRARLLIFRSALMFVFGFSLVFVLLGASMARIIGNIFTYEIIAYVAGGIIILFGLHVARVITIPFLNYEKRADFGTLEEKGKGFWMTLLAPLLLGISFALGWTPCIGPIFAGIISMAASESSKGIALMSVYAAGLGVPFLLSALLVSTMIGWLGKMKAYMRAIEWLSGGLLVFIGILVATGGLGKLSAWFLERLA</sequence>
<feature type="transmembrane region" description="Helical" evidence="7">
    <location>
        <begin position="144"/>
        <end position="174"/>
    </location>
</feature>
<evidence type="ECO:0000313" key="9">
    <source>
        <dbReference type="EMBL" id="CAE10535.1"/>
    </source>
</evidence>
<evidence type="ECO:0000256" key="1">
    <source>
        <dbReference type="ARBA" id="ARBA00004141"/>
    </source>
</evidence>
<dbReference type="KEGG" id="wsu:WS1481"/>
<name>Q7M8Q8_WOLSU</name>
<dbReference type="EMBL" id="BX571661">
    <property type="protein sequence ID" value="CAE10535.1"/>
    <property type="molecule type" value="Genomic_DNA"/>
</dbReference>
<keyword evidence="3 7" id="KW-0812">Transmembrane</keyword>
<evidence type="ECO:0000256" key="3">
    <source>
        <dbReference type="ARBA" id="ARBA00022692"/>
    </source>
</evidence>
<evidence type="ECO:0000256" key="4">
    <source>
        <dbReference type="ARBA" id="ARBA00022748"/>
    </source>
</evidence>
<dbReference type="AlphaFoldDB" id="Q7M8Q8"/>
<comment type="subcellular location">
    <subcellularLocation>
        <location evidence="1">Membrane</location>
        <topology evidence="1">Multi-pass membrane protein</topology>
    </subcellularLocation>
</comment>
<protein>
    <submittedName>
        <fullName evidence="9">CYTOCHROME C BIOGENESIS PROTEIN (CCDA)</fullName>
    </submittedName>
</protein>
<keyword evidence="4" id="KW-0201">Cytochrome c-type biogenesis</keyword>
<reference evidence="9 10" key="1">
    <citation type="journal article" date="2003" name="Proc. Natl. Acad. Sci. U.S.A.">
        <title>Complete genome sequence and analysis of Wolinella succinogenes.</title>
        <authorList>
            <person name="Baar C."/>
            <person name="Eppinger M."/>
            <person name="Raddatz G."/>
            <person name="Simon JM."/>
            <person name="Lanz C."/>
            <person name="Klimmek O."/>
            <person name="Nandakumar R."/>
            <person name="Gross R."/>
            <person name="Rosinus A."/>
            <person name="Keller H."/>
            <person name="Jagtap P."/>
            <person name="Linke B."/>
            <person name="Meyer F."/>
            <person name="Lederer H."/>
            <person name="Schuster S.C."/>
        </authorList>
    </citation>
    <scope>NUCLEOTIDE SEQUENCE [LARGE SCALE GENOMIC DNA]</scope>
    <source>
        <strain evidence="10">ATCC 29543 / DSM 1740 / CCUG 13145 / JCM 31913 / LMG 7466 / NCTC 11488 / FDC 602W</strain>
    </source>
</reference>
<evidence type="ECO:0000256" key="7">
    <source>
        <dbReference type="SAM" id="Phobius"/>
    </source>
</evidence>
<evidence type="ECO:0000256" key="6">
    <source>
        <dbReference type="ARBA" id="ARBA00023136"/>
    </source>
</evidence>
<dbReference type="Proteomes" id="UP000000422">
    <property type="component" value="Chromosome"/>
</dbReference>
<gene>
    <name evidence="9" type="ordered locus">WS1481</name>
</gene>
<keyword evidence="6 7" id="KW-0472">Membrane</keyword>
<dbReference type="Pfam" id="PF02683">
    <property type="entry name" value="DsbD_TM"/>
    <property type="match status" value="1"/>
</dbReference>
<feature type="transmembrane region" description="Helical" evidence="7">
    <location>
        <begin position="12"/>
        <end position="41"/>
    </location>
</feature>
<evidence type="ECO:0000256" key="2">
    <source>
        <dbReference type="ARBA" id="ARBA00006143"/>
    </source>
</evidence>
<accession>Q7M8Q8</accession>
<dbReference type="GO" id="GO:0017004">
    <property type="term" value="P:cytochrome complex assembly"/>
    <property type="evidence" value="ECO:0007669"/>
    <property type="project" value="UniProtKB-KW"/>
</dbReference>
<evidence type="ECO:0000256" key="5">
    <source>
        <dbReference type="ARBA" id="ARBA00022989"/>
    </source>
</evidence>
<dbReference type="InterPro" id="IPR051790">
    <property type="entry name" value="Cytochrome_c-biogenesis_DsbD"/>
</dbReference>
<evidence type="ECO:0000313" key="10">
    <source>
        <dbReference type="Proteomes" id="UP000000422"/>
    </source>
</evidence>
<feature type="transmembrane region" description="Helical" evidence="7">
    <location>
        <begin position="186"/>
        <end position="209"/>
    </location>
</feature>
<dbReference type="RefSeq" id="WP_011139319.1">
    <property type="nucleotide sequence ID" value="NC_005090.1"/>
</dbReference>
<dbReference type="InterPro" id="IPR003834">
    <property type="entry name" value="Cyt_c_assmbl_TM_dom"/>
</dbReference>
<proteinExistence type="inferred from homology"/>
<feature type="domain" description="Cytochrome C biogenesis protein transmembrane" evidence="8">
    <location>
        <begin position="16"/>
        <end position="233"/>
    </location>
</feature>
<dbReference type="HOGENOM" id="CLU_053225_2_0_7"/>
<feature type="transmembrane region" description="Helical" evidence="7">
    <location>
        <begin position="97"/>
        <end position="123"/>
    </location>
</feature>
<feature type="transmembrane region" description="Helical" evidence="7">
    <location>
        <begin position="221"/>
        <end position="247"/>
    </location>
</feature>
<dbReference type="PANTHER" id="PTHR31272">
    <property type="entry name" value="CYTOCHROME C-TYPE BIOGENESIS PROTEIN HI_1454-RELATED"/>
    <property type="match status" value="1"/>
</dbReference>
<dbReference type="STRING" id="273121.WS1481"/>
<dbReference type="eggNOG" id="COG0785">
    <property type="taxonomic scope" value="Bacteria"/>
</dbReference>
<evidence type="ECO:0000259" key="8">
    <source>
        <dbReference type="Pfam" id="PF02683"/>
    </source>
</evidence>
<dbReference type="GO" id="GO:0016020">
    <property type="term" value="C:membrane"/>
    <property type="evidence" value="ECO:0007669"/>
    <property type="project" value="UniProtKB-SubCell"/>
</dbReference>
<keyword evidence="10" id="KW-1185">Reference proteome</keyword>
<comment type="similarity">
    <text evidence="2">Belongs to the DsbD family.</text>
</comment>
<organism evidence="10">
    <name type="scientific">Wolinella succinogenes (strain ATCC 29543 / DSM 1740 / CCUG 13145 / JCM 31913 / LMG 7466 / NCTC 11488 / FDC 602W)</name>
    <name type="common">Vibrio succinogenes</name>
    <dbReference type="NCBI Taxonomy" id="273121"/>
    <lineage>
        <taxon>Bacteria</taxon>
        <taxon>Pseudomonadati</taxon>
        <taxon>Campylobacterota</taxon>
        <taxon>Epsilonproteobacteria</taxon>
        <taxon>Campylobacterales</taxon>
        <taxon>Helicobacteraceae</taxon>
        <taxon>Wolinella</taxon>
    </lineage>
</organism>
<feature type="transmembrane region" description="Helical" evidence="7">
    <location>
        <begin position="62"/>
        <end position="85"/>
    </location>
</feature>
<keyword evidence="5 7" id="KW-1133">Transmembrane helix</keyword>
<dbReference type="PANTHER" id="PTHR31272:SF4">
    <property type="entry name" value="CYTOCHROME C-TYPE BIOGENESIS PROTEIN HI_1454-RELATED"/>
    <property type="match status" value="1"/>
</dbReference>